<organism evidence="1 2">
    <name type="scientific">Plakobranchus ocellatus</name>
    <dbReference type="NCBI Taxonomy" id="259542"/>
    <lineage>
        <taxon>Eukaryota</taxon>
        <taxon>Metazoa</taxon>
        <taxon>Spiralia</taxon>
        <taxon>Lophotrochozoa</taxon>
        <taxon>Mollusca</taxon>
        <taxon>Gastropoda</taxon>
        <taxon>Heterobranchia</taxon>
        <taxon>Euthyneura</taxon>
        <taxon>Panpulmonata</taxon>
        <taxon>Sacoglossa</taxon>
        <taxon>Placobranchoidea</taxon>
        <taxon>Plakobranchidae</taxon>
        <taxon>Plakobranchus</taxon>
    </lineage>
</organism>
<reference evidence="1 2" key="1">
    <citation type="journal article" date="2021" name="Elife">
        <title>Chloroplast acquisition without the gene transfer in kleptoplastic sea slugs, Plakobranchus ocellatus.</title>
        <authorList>
            <person name="Maeda T."/>
            <person name="Takahashi S."/>
            <person name="Yoshida T."/>
            <person name="Shimamura S."/>
            <person name="Takaki Y."/>
            <person name="Nagai Y."/>
            <person name="Toyoda A."/>
            <person name="Suzuki Y."/>
            <person name="Arimoto A."/>
            <person name="Ishii H."/>
            <person name="Satoh N."/>
            <person name="Nishiyama T."/>
            <person name="Hasebe M."/>
            <person name="Maruyama T."/>
            <person name="Minagawa J."/>
            <person name="Obokata J."/>
            <person name="Shigenobu S."/>
        </authorList>
    </citation>
    <scope>NUCLEOTIDE SEQUENCE [LARGE SCALE GENOMIC DNA]</scope>
</reference>
<gene>
    <name evidence="1" type="ORF">PoB_005146000</name>
</gene>
<evidence type="ECO:0000313" key="1">
    <source>
        <dbReference type="EMBL" id="GFO24955.1"/>
    </source>
</evidence>
<accession>A0AAV4BX23</accession>
<comment type="caution">
    <text evidence="1">The sequence shown here is derived from an EMBL/GenBank/DDBJ whole genome shotgun (WGS) entry which is preliminary data.</text>
</comment>
<name>A0AAV4BX23_9GAST</name>
<protein>
    <submittedName>
        <fullName evidence="1">Uncharacterized protein</fullName>
    </submittedName>
</protein>
<dbReference type="Proteomes" id="UP000735302">
    <property type="component" value="Unassembled WGS sequence"/>
</dbReference>
<keyword evidence="2" id="KW-1185">Reference proteome</keyword>
<proteinExistence type="predicted"/>
<sequence length="102" mass="11393">MSLLQHELCSINCMGILEHLQQTNRSYSPQTCGSGQNAFLSHLVERNPTKHSHARMIFQFASKYLAKSARQRHVQLRASAVSLVNARSLTLRGLMLCASCAH</sequence>
<dbReference type="EMBL" id="BLXT01005681">
    <property type="protein sequence ID" value="GFO24955.1"/>
    <property type="molecule type" value="Genomic_DNA"/>
</dbReference>
<dbReference type="AlphaFoldDB" id="A0AAV4BX23"/>
<evidence type="ECO:0000313" key="2">
    <source>
        <dbReference type="Proteomes" id="UP000735302"/>
    </source>
</evidence>